<dbReference type="EMBL" id="ML987199">
    <property type="protein sequence ID" value="KAF2245863.1"/>
    <property type="molecule type" value="Genomic_DNA"/>
</dbReference>
<evidence type="ECO:0000313" key="1">
    <source>
        <dbReference type="EMBL" id="KAF2245863.1"/>
    </source>
</evidence>
<gene>
    <name evidence="1" type="ORF">BU26DRAFT_521406</name>
</gene>
<protein>
    <submittedName>
        <fullName evidence="1">Uncharacterized protein</fullName>
    </submittedName>
</protein>
<dbReference type="OrthoDB" id="4348902at2759"/>
<reference evidence="1" key="1">
    <citation type="journal article" date="2020" name="Stud. Mycol.">
        <title>101 Dothideomycetes genomes: a test case for predicting lifestyles and emergence of pathogens.</title>
        <authorList>
            <person name="Haridas S."/>
            <person name="Albert R."/>
            <person name="Binder M."/>
            <person name="Bloem J."/>
            <person name="Labutti K."/>
            <person name="Salamov A."/>
            <person name="Andreopoulos B."/>
            <person name="Baker S."/>
            <person name="Barry K."/>
            <person name="Bills G."/>
            <person name="Bluhm B."/>
            <person name="Cannon C."/>
            <person name="Castanera R."/>
            <person name="Culley D."/>
            <person name="Daum C."/>
            <person name="Ezra D."/>
            <person name="Gonzalez J."/>
            <person name="Henrissat B."/>
            <person name="Kuo A."/>
            <person name="Liang C."/>
            <person name="Lipzen A."/>
            <person name="Lutzoni F."/>
            <person name="Magnuson J."/>
            <person name="Mondo S."/>
            <person name="Nolan M."/>
            <person name="Ohm R."/>
            <person name="Pangilinan J."/>
            <person name="Park H.-J."/>
            <person name="Ramirez L."/>
            <person name="Alfaro M."/>
            <person name="Sun H."/>
            <person name="Tritt A."/>
            <person name="Yoshinaga Y."/>
            <person name="Zwiers L.-H."/>
            <person name="Turgeon B."/>
            <person name="Goodwin S."/>
            <person name="Spatafora J."/>
            <person name="Crous P."/>
            <person name="Grigoriev I."/>
        </authorList>
    </citation>
    <scope>NUCLEOTIDE SEQUENCE</scope>
    <source>
        <strain evidence="1">CBS 122368</strain>
    </source>
</reference>
<accession>A0A6A6I8L9</accession>
<dbReference type="AlphaFoldDB" id="A0A6A6I8L9"/>
<organism evidence="1 2">
    <name type="scientific">Trematosphaeria pertusa</name>
    <dbReference type="NCBI Taxonomy" id="390896"/>
    <lineage>
        <taxon>Eukaryota</taxon>
        <taxon>Fungi</taxon>
        <taxon>Dikarya</taxon>
        <taxon>Ascomycota</taxon>
        <taxon>Pezizomycotina</taxon>
        <taxon>Dothideomycetes</taxon>
        <taxon>Pleosporomycetidae</taxon>
        <taxon>Pleosporales</taxon>
        <taxon>Massarineae</taxon>
        <taxon>Trematosphaeriaceae</taxon>
        <taxon>Trematosphaeria</taxon>
    </lineage>
</organism>
<keyword evidence="2" id="KW-1185">Reference proteome</keyword>
<proteinExistence type="predicted"/>
<dbReference type="GeneID" id="54582850"/>
<evidence type="ECO:0000313" key="2">
    <source>
        <dbReference type="Proteomes" id="UP000800094"/>
    </source>
</evidence>
<name>A0A6A6I8L9_9PLEO</name>
<sequence>MAILLPYTLQTYVGMIQNGGSPKYRRLPRKGAHLADPGCEKLSKALPPSYLRGELEKYNQIETVMEEAIKHVRRRSKLQSVFPAIYRDETVKRYAANLSACKSDVSKEDLKNYIRVRTRFDLEQAAAVVVSAFVKYGYVDGAVRLVRELGGVLAASCMWVEPNVPLPTQQAVFNCPESLARKLQLSAAKTGMEIPLAANYRELVPLLMRVRRCKPDTRCLNIPQWMFEEAGLEPPAHFKAAFCRGNGATNPVAPSEANSIILSRKHFRCDQRQIYRLFRYWKPDIRLRKSIKKLENKVLHGGSWIQQRALDTDDVALICYYFFHFQRRLQRKVVSDITGCSFLGKGEGAQLYQNNLAIKSTFEKVLLDIAESNGEGVIVAMGDEDTLALIDETCLLMKEYVDIYGGGSTEKLSFKKGEAGGRGRGPVDEYNLLCDVLAHLRQQAGDEGILDVPGPTRKFLAKDIMHWNNAWDDDAFAGGRRAGWEDWLQQRALIEDEGWDVVVRQSSSTKGA</sequence>
<dbReference type="RefSeq" id="XP_033680867.1">
    <property type="nucleotide sequence ID" value="XM_033829520.1"/>
</dbReference>
<dbReference type="Proteomes" id="UP000800094">
    <property type="component" value="Unassembled WGS sequence"/>
</dbReference>